<evidence type="ECO:0000313" key="10">
    <source>
        <dbReference type="EMBL" id="EGJ51562.1"/>
    </source>
</evidence>
<keyword evidence="5" id="KW-0408">Iron</keyword>
<accession>F3Z3U7</accession>
<dbReference type="GO" id="GO:0051539">
    <property type="term" value="F:4 iron, 4 sulfur cluster binding"/>
    <property type="evidence" value="ECO:0007669"/>
    <property type="project" value="UniProtKB-KW"/>
</dbReference>
<keyword evidence="3" id="KW-0479">Metal-binding</keyword>
<dbReference type="PROSITE" id="PS51379">
    <property type="entry name" value="4FE4S_FER_2"/>
    <property type="match status" value="5"/>
</dbReference>
<dbReference type="RefSeq" id="WP_014261187.1">
    <property type="nucleotide sequence ID" value="NC_016629.1"/>
</dbReference>
<dbReference type="InterPro" id="IPR017896">
    <property type="entry name" value="4Fe4S_Fe-S-bd"/>
</dbReference>
<dbReference type="eggNOG" id="COG1148">
    <property type="taxonomic scope" value="Bacteria"/>
</dbReference>
<dbReference type="HOGENOM" id="CLU_024045_1_0_7"/>
<keyword evidence="4" id="KW-0249">Electron transport</keyword>
<dbReference type="EMBL" id="CP003221">
    <property type="protein sequence ID" value="EGJ51562.1"/>
    <property type="molecule type" value="Genomic_DNA"/>
</dbReference>
<keyword evidence="6" id="KW-0411">Iron-sulfur</keyword>
<dbReference type="Pfam" id="PF12838">
    <property type="entry name" value="Fer4_7"/>
    <property type="match status" value="2"/>
</dbReference>
<evidence type="ECO:0000256" key="6">
    <source>
        <dbReference type="ARBA" id="ARBA00023014"/>
    </source>
</evidence>
<evidence type="ECO:0000256" key="4">
    <source>
        <dbReference type="ARBA" id="ARBA00022982"/>
    </source>
</evidence>
<organism evidence="10 11">
    <name type="scientific">Desulfocurvibacter africanus subsp. africanus str. Walvis Bay</name>
    <dbReference type="NCBI Taxonomy" id="690850"/>
    <lineage>
        <taxon>Bacteria</taxon>
        <taxon>Pseudomonadati</taxon>
        <taxon>Thermodesulfobacteriota</taxon>
        <taxon>Desulfovibrionia</taxon>
        <taxon>Desulfovibrionales</taxon>
        <taxon>Desulfovibrionaceae</taxon>
        <taxon>Desulfocurvibacter</taxon>
    </lineage>
</organism>
<gene>
    <name evidence="10" type="ORF">Desaf_3272</name>
</gene>
<protein>
    <submittedName>
        <fullName evidence="10">4Fe-4S ferredoxin iron-sulfur binding domain-containing protein</fullName>
    </submittedName>
</protein>
<dbReference type="GO" id="GO:0046872">
    <property type="term" value="F:metal ion binding"/>
    <property type="evidence" value="ECO:0007669"/>
    <property type="project" value="UniProtKB-KW"/>
</dbReference>
<reference evidence="10 11" key="1">
    <citation type="journal article" date="2011" name="J. Bacteriol.">
        <title>Genome sequence of the mercury-methylating and pleomorphic Desulfovibrio africanus Strain Walvis Bay.</title>
        <authorList>
            <person name="Brown S.D."/>
            <person name="Wall J.D."/>
            <person name="Kucken A.M."/>
            <person name="Gilmour C.C."/>
            <person name="Podar M."/>
            <person name="Brandt C.C."/>
            <person name="Teshima H."/>
            <person name="Detter J.C."/>
            <person name="Han C.S."/>
            <person name="Land M.L."/>
            <person name="Lucas S."/>
            <person name="Han J."/>
            <person name="Pennacchio L."/>
            <person name="Nolan M."/>
            <person name="Pitluck S."/>
            <person name="Woyke T."/>
            <person name="Goodwin L."/>
            <person name="Palumbo A.V."/>
            <person name="Elias D.A."/>
        </authorList>
    </citation>
    <scope>NUCLEOTIDE SEQUENCE [LARGE SCALE GENOMIC DNA]</scope>
    <source>
        <strain evidence="10 11">Walvis Bay</strain>
    </source>
</reference>
<feature type="compositionally biased region" description="Low complexity" evidence="7">
    <location>
        <begin position="1"/>
        <end position="14"/>
    </location>
</feature>
<name>F3Z3U7_DESAF</name>
<dbReference type="GO" id="GO:0005886">
    <property type="term" value="C:plasma membrane"/>
    <property type="evidence" value="ECO:0007669"/>
    <property type="project" value="TreeGrafter"/>
</dbReference>
<feature type="region of interest" description="Disordered" evidence="7">
    <location>
        <begin position="534"/>
        <end position="582"/>
    </location>
</feature>
<feature type="region of interest" description="Disordered" evidence="7">
    <location>
        <begin position="1"/>
        <end position="21"/>
    </location>
</feature>
<feature type="domain" description="4Fe-4S ferredoxin-type" evidence="9">
    <location>
        <begin position="351"/>
        <end position="382"/>
    </location>
</feature>
<dbReference type="AlphaFoldDB" id="F3Z3U7"/>
<keyword evidence="11" id="KW-1185">Reference proteome</keyword>
<proteinExistence type="predicted"/>
<dbReference type="InterPro" id="IPR017900">
    <property type="entry name" value="4Fe4S_Fe_S_CS"/>
</dbReference>
<dbReference type="PROSITE" id="PS00198">
    <property type="entry name" value="4FE4S_FER_1"/>
    <property type="match status" value="3"/>
</dbReference>
<feature type="domain" description="4Fe-4S ferredoxin-type" evidence="9">
    <location>
        <begin position="431"/>
        <end position="466"/>
    </location>
</feature>
<evidence type="ECO:0000256" key="1">
    <source>
        <dbReference type="ARBA" id="ARBA00022448"/>
    </source>
</evidence>
<feature type="domain" description="4Fe-4S ferredoxin-type" evidence="9">
    <location>
        <begin position="246"/>
        <end position="274"/>
    </location>
</feature>
<keyword evidence="8" id="KW-0812">Transmembrane</keyword>
<dbReference type="SUPFAM" id="SSF54862">
    <property type="entry name" value="4Fe-4S ferredoxins"/>
    <property type="match status" value="2"/>
</dbReference>
<dbReference type="InterPro" id="IPR051684">
    <property type="entry name" value="Electron_Trans/Redox"/>
</dbReference>
<evidence type="ECO:0000313" key="11">
    <source>
        <dbReference type="Proteomes" id="UP000007844"/>
    </source>
</evidence>
<dbReference type="Pfam" id="PF12801">
    <property type="entry name" value="Fer4_5"/>
    <property type="match status" value="2"/>
</dbReference>
<keyword evidence="8" id="KW-0472">Membrane</keyword>
<feature type="transmembrane region" description="Helical" evidence="8">
    <location>
        <begin position="77"/>
        <end position="95"/>
    </location>
</feature>
<dbReference type="eggNOG" id="COG0348">
    <property type="taxonomic scope" value="Bacteria"/>
</dbReference>
<sequence length="582" mass="61947" precursor="true">MQTRRAPGRSGPARPRNKRLRLPRPRAQRLVQALSLTLFLGLLAAAFANLASPVAENLFLRLDPLVALGTALSARDFPAGIVPGLLVLALAPLLGRLFCGWVCPMGATVDCADALLARRRRLPGSLRQVKYWLLALVLGSALLGVSLVFLAAPMPLLTRLWGLVAYPLAALSMEKALPLMRPVADALDIRTLLFLEIRAPLFATMGFVAVFFGLLFAASRLSPRFWCRYVCPAGASLALLSRRPVWRRRVSEKCIECGKCQRACPMQAIADDPHATRHGECILCRVCAGVCPTGAIDFPVSLPVLDSQIAQPTMAGRRAVLAAGTTGAAGLVVGGLGLAAPLQAATVRPPGSAPEDEFLSRCMRCGQCALACPTNIIQPVWFSSGVLGVFSPGLTPVRGFCDPHCHQCGKACPTLAIRPLPLQERVWAKLGTAEVNRETCLAWKDKKKCLVCDEVCPYGAVELKPEPGNPVYVPHVDEKRCAGCGYCEHFCPVRPARAIRVGSKNQIRLSSGSLQSAAKAKGLSLSLKQDKTWGIPAGSDEHGLPPGFSPLEESGTPGTGSEPLPPGFSPLEPEPAGGKPSS</sequence>
<dbReference type="PANTHER" id="PTHR30176">
    <property type="entry name" value="FERREDOXIN-TYPE PROTEIN NAPH"/>
    <property type="match status" value="1"/>
</dbReference>
<dbReference type="CDD" id="cd16373">
    <property type="entry name" value="DMSOR_beta_like"/>
    <property type="match status" value="1"/>
</dbReference>
<dbReference type="Pfam" id="PF00037">
    <property type="entry name" value="Fer4"/>
    <property type="match status" value="1"/>
</dbReference>
<keyword evidence="2" id="KW-0004">4Fe-4S</keyword>
<evidence type="ECO:0000256" key="2">
    <source>
        <dbReference type="ARBA" id="ARBA00022485"/>
    </source>
</evidence>
<dbReference type="STRING" id="690850.Desaf_3272"/>
<dbReference type="Gene3D" id="3.30.70.20">
    <property type="match status" value="3"/>
</dbReference>
<evidence type="ECO:0000256" key="8">
    <source>
        <dbReference type="SAM" id="Phobius"/>
    </source>
</evidence>
<feature type="domain" description="4Fe-4S ferredoxin-type" evidence="9">
    <location>
        <begin position="278"/>
        <end position="301"/>
    </location>
</feature>
<dbReference type="Proteomes" id="UP000007844">
    <property type="component" value="Chromosome"/>
</dbReference>
<keyword evidence="8" id="KW-1133">Transmembrane helix</keyword>
<evidence type="ECO:0000259" key="9">
    <source>
        <dbReference type="PROSITE" id="PS51379"/>
    </source>
</evidence>
<feature type="transmembrane region" description="Helical" evidence="8">
    <location>
        <begin position="129"/>
        <end position="152"/>
    </location>
</feature>
<evidence type="ECO:0000256" key="3">
    <source>
        <dbReference type="ARBA" id="ARBA00022723"/>
    </source>
</evidence>
<feature type="transmembrane region" description="Helical" evidence="8">
    <location>
        <begin position="197"/>
        <end position="218"/>
    </location>
</feature>
<keyword evidence="1" id="KW-0813">Transport</keyword>
<feature type="transmembrane region" description="Helical" evidence="8">
    <location>
        <begin position="319"/>
        <end position="340"/>
    </location>
</feature>
<feature type="domain" description="4Fe-4S ferredoxin-type" evidence="9">
    <location>
        <begin position="472"/>
        <end position="504"/>
    </location>
</feature>
<dbReference type="PANTHER" id="PTHR30176:SF3">
    <property type="entry name" value="FERREDOXIN-TYPE PROTEIN NAPH"/>
    <property type="match status" value="1"/>
</dbReference>
<evidence type="ECO:0000256" key="5">
    <source>
        <dbReference type="ARBA" id="ARBA00023004"/>
    </source>
</evidence>
<dbReference type="KEGG" id="daf:Desaf_3272"/>
<dbReference type="eggNOG" id="COG1143">
    <property type="taxonomic scope" value="Bacteria"/>
</dbReference>
<evidence type="ECO:0000256" key="7">
    <source>
        <dbReference type="SAM" id="MobiDB-lite"/>
    </source>
</evidence>